<feature type="compositionally biased region" description="Low complexity" evidence="4">
    <location>
        <begin position="525"/>
        <end position="539"/>
    </location>
</feature>
<feature type="region of interest" description="Disordered" evidence="4">
    <location>
        <begin position="769"/>
        <end position="847"/>
    </location>
</feature>
<feature type="region of interest" description="Disordered" evidence="4">
    <location>
        <begin position="1"/>
        <end position="60"/>
    </location>
</feature>
<evidence type="ECO:0000313" key="5">
    <source>
        <dbReference type="EMBL" id="SSX11398.1"/>
    </source>
</evidence>
<accession>A0A336ML39</accession>
<feature type="compositionally biased region" description="Low complexity" evidence="4">
    <location>
        <begin position="778"/>
        <end position="812"/>
    </location>
</feature>
<feature type="region of interest" description="Disordered" evidence="4">
    <location>
        <begin position="382"/>
        <end position="438"/>
    </location>
</feature>
<evidence type="ECO:0000256" key="4">
    <source>
        <dbReference type="SAM" id="MobiDB-lite"/>
    </source>
</evidence>
<name>A0A336ML39_CULSO</name>
<feature type="region of interest" description="Disordered" evidence="4">
    <location>
        <begin position="1299"/>
        <end position="1361"/>
    </location>
</feature>
<dbReference type="SUPFAM" id="SSF52047">
    <property type="entry name" value="RNI-like"/>
    <property type="match status" value="1"/>
</dbReference>
<feature type="compositionally biased region" description="Polar residues" evidence="4">
    <location>
        <begin position="1345"/>
        <end position="1361"/>
    </location>
</feature>
<protein>
    <submittedName>
        <fullName evidence="6">CSON003097 protein</fullName>
    </submittedName>
</protein>
<feature type="region of interest" description="Disordered" evidence="4">
    <location>
        <begin position="892"/>
        <end position="926"/>
    </location>
</feature>
<feature type="compositionally biased region" description="Low complexity" evidence="4">
    <location>
        <begin position="398"/>
        <end position="410"/>
    </location>
</feature>
<evidence type="ECO:0000256" key="2">
    <source>
        <dbReference type="ARBA" id="ARBA00022737"/>
    </source>
</evidence>
<dbReference type="Gene3D" id="3.80.10.10">
    <property type="entry name" value="Ribonuclease Inhibitor"/>
    <property type="match status" value="3"/>
</dbReference>
<reference evidence="6" key="2">
    <citation type="submission" date="2018-07" db="EMBL/GenBank/DDBJ databases">
        <authorList>
            <person name="Quirk P.G."/>
            <person name="Krulwich T.A."/>
        </authorList>
    </citation>
    <scope>NUCLEOTIDE SEQUENCE</scope>
</reference>
<feature type="compositionally biased region" description="Basic and acidic residues" evidence="4">
    <location>
        <begin position="1"/>
        <end position="14"/>
    </location>
</feature>
<feature type="region of interest" description="Disordered" evidence="4">
    <location>
        <begin position="1026"/>
        <end position="1049"/>
    </location>
</feature>
<feature type="compositionally biased region" description="Low complexity" evidence="4">
    <location>
        <begin position="892"/>
        <end position="916"/>
    </location>
</feature>
<evidence type="ECO:0000313" key="6">
    <source>
        <dbReference type="EMBL" id="SSX30966.1"/>
    </source>
</evidence>
<evidence type="ECO:0000256" key="1">
    <source>
        <dbReference type="ARBA" id="ARBA00022614"/>
    </source>
</evidence>
<feature type="compositionally biased region" description="Basic and acidic residues" evidence="4">
    <location>
        <begin position="1322"/>
        <end position="1332"/>
    </location>
</feature>
<dbReference type="InterPro" id="IPR051279">
    <property type="entry name" value="PP1-Reg/Actin-Interact_Protein"/>
</dbReference>
<feature type="compositionally biased region" description="Low complexity" evidence="4">
    <location>
        <begin position="1335"/>
        <end position="1344"/>
    </location>
</feature>
<dbReference type="Pfam" id="PF13516">
    <property type="entry name" value="LRR_6"/>
    <property type="match status" value="2"/>
</dbReference>
<proteinExistence type="inferred from homology"/>
<keyword evidence="1" id="KW-0433">Leucine-rich repeat</keyword>
<organism evidence="6">
    <name type="scientific">Culicoides sonorensis</name>
    <name type="common">Biting midge</name>
    <dbReference type="NCBI Taxonomy" id="179676"/>
    <lineage>
        <taxon>Eukaryota</taxon>
        <taxon>Metazoa</taxon>
        <taxon>Ecdysozoa</taxon>
        <taxon>Arthropoda</taxon>
        <taxon>Hexapoda</taxon>
        <taxon>Insecta</taxon>
        <taxon>Pterygota</taxon>
        <taxon>Neoptera</taxon>
        <taxon>Endopterygota</taxon>
        <taxon>Diptera</taxon>
        <taxon>Nematocera</taxon>
        <taxon>Chironomoidea</taxon>
        <taxon>Ceratopogonidae</taxon>
        <taxon>Ceratopogoninae</taxon>
        <taxon>Culicoides</taxon>
        <taxon>Monoculicoides</taxon>
    </lineage>
</organism>
<reference evidence="5" key="1">
    <citation type="submission" date="2018-04" db="EMBL/GenBank/DDBJ databases">
        <authorList>
            <person name="Go L.Y."/>
            <person name="Mitchell J.A."/>
        </authorList>
    </citation>
    <scope>NUCLEOTIDE SEQUENCE</scope>
    <source>
        <tissue evidence="5">Whole organism</tissue>
    </source>
</reference>
<dbReference type="SMART" id="SM00368">
    <property type="entry name" value="LRR_RI"/>
    <property type="match status" value="6"/>
</dbReference>
<feature type="region of interest" description="Disordered" evidence="4">
    <location>
        <begin position="515"/>
        <end position="540"/>
    </location>
</feature>
<gene>
    <name evidence="6" type="primary">CSON003097</name>
</gene>
<evidence type="ECO:0000256" key="3">
    <source>
        <dbReference type="ARBA" id="ARBA00038315"/>
    </source>
</evidence>
<dbReference type="InterPro" id="IPR032675">
    <property type="entry name" value="LRR_dom_sf"/>
</dbReference>
<feature type="compositionally biased region" description="Polar residues" evidence="4">
    <location>
        <begin position="39"/>
        <end position="58"/>
    </location>
</feature>
<sequence>MNSLKDLDEQRDSNLQENEVLSDSNNSSEQENSIKIEETSGNGANNCEQQLHNNQSTTKGEEVELVMAKSISIECNQKAVSDNKEKHRKVSFPHDRNLVTGYLEPVNPWDGVLRVSSDKLCDFYKESCIKHKTDPLEVVLNHLATLQDTNESREAILDLHNQILTHENVETLEEILKRVQYKVIDVSGCNLDDVSATAIFDMVEYYEAANELNISENKDITNRGWLSSINMVKRSQALKTLEARGVPISEISASNLGKALVGSCLHTIKLEHCGMTGRPVATFCHALRKVNVLKELWLANNDLNSFDAYNIGCLLKVNYSIQFLDISNNNIQDEGISYLADALIQQNHSIRNPISENSSSRIDYSELSASLNLLNNNKSLSPSFKKPTSCEKPAAKPIHLLSKSNINNNLNDDEDDDANISNMKQKEKSPPPPPAEIVEEKVVTPSLTESQSLSAEETDEEVQSILQKKPEMKIFDRNVETFSKVAKDEVTLQNEKLSALRKAISVEKNCIEKEIKPTTNNPERSLSSESLNSLTSIDSNDSKSSIRITEAKFAKNGTLERQQSVTQKEESTPNQTGLQVLLLWNNKLTKNSSKSFSDLISATTIMEVLNIGRNNIGNDFLMSVRSSLKTNSSLESLGLQACHLSCPGIKILAEVLEFGGNSTLQRIDLRDNNIQTEGLEALNDALKSNKSVTQIDLDDTPRKLSDSFDSSSFNRLINNIRAHCKRNLSPPVSISNSEQQPNLTTVEASVRKIPIPSRKISLTCQNVPPQQIKNTDMPTTIPSSITTIKSPPNNNRRNLLTTSSSLPSSFSHHSTKIGRKHKQSSHDTSKNRLKSPLPSPIVSPLASPRNRFQVSKVNESKLSCSSVELSPSPTFFPTSRFSVTRVNLPPTSSSLLTPSSTLSDSALSSSSTSLDSMDQHNDMNVSMSSTDSFDFILRDVPSIETKYIKCPDSIKEIQPLPCNDKENSKINDSLSSLEISVSSQDSLDLPQEEFLSPKVSSNEGTLTNSPCKSPENELNVVVEAPRSTTTQKTNDKRTRKNSWMNVSKGESTYPATLDKLLSLFQPTNISQIFNRSSPDSLKKEELQTKKETNTVGGIFAMVGFGNSTKREIPDNIETLQPIMTNVLQPNQSSDSTGISVTQVEQAVSVDNLSNALKNEVKENISPENTITATSVTNIKPQSQINVPVLVEEETPEQINLEHKVIFELGGEDDVSSSAADQNELLKNASETSTLVKSNNPNEILITPSTEYSKVVQIGLTGFGLGNIARDSLSIIKGGVNTSQDSMRSLDSLPEFEQYETNNEENKESGNMPGDIQINTEQLNKETPQKEEEVSSESSQQVNEEGNTVNRNESQNVNSIYY</sequence>
<comment type="similarity">
    <text evidence="3">Belongs to the PPP1R37 family.</text>
</comment>
<keyword evidence="2" id="KW-0677">Repeat</keyword>
<dbReference type="EMBL" id="UFQT01001536">
    <property type="protein sequence ID" value="SSX30966.1"/>
    <property type="molecule type" value="Genomic_DNA"/>
</dbReference>
<dbReference type="InterPro" id="IPR001611">
    <property type="entry name" value="Leu-rich_rpt"/>
</dbReference>
<dbReference type="PANTHER" id="PTHR24112">
    <property type="entry name" value="LEUCINE-RICH REPEAT, ISOFORM F-RELATED"/>
    <property type="match status" value="1"/>
</dbReference>
<feature type="compositionally biased region" description="Basic residues" evidence="4">
    <location>
        <begin position="813"/>
        <end position="823"/>
    </location>
</feature>
<dbReference type="EMBL" id="UFQS01001536">
    <property type="protein sequence ID" value="SSX11398.1"/>
    <property type="molecule type" value="Genomic_DNA"/>
</dbReference>
<dbReference type="VEuPathDB" id="VectorBase:CSON003097"/>
<dbReference type="PANTHER" id="PTHR24112:SF9">
    <property type="entry name" value="PROTEIN PHOSPHATASE 1 REGULATORY SUBUNIT 37"/>
    <property type="match status" value="1"/>
</dbReference>